<accession>A0AA39GJN2</accession>
<feature type="transmembrane region" description="Helical" evidence="2">
    <location>
        <begin position="40"/>
        <end position="57"/>
    </location>
</feature>
<proteinExistence type="predicted"/>
<keyword evidence="2" id="KW-0472">Membrane</keyword>
<evidence type="ECO:0000256" key="2">
    <source>
        <dbReference type="SAM" id="Phobius"/>
    </source>
</evidence>
<evidence type="ECO:0000313" key="3">
    <source>
        <dbReference type="EMBL" id="KAK0388597.1"/>
    </source>
</evidence>
<name>A0AA39GJN2_SARSR</name>
<feature type="compositionally biased region" description="Basic and acidic residues" evidence="1">
    <location>
        <begin position="19"/>
        <end position="36"/>
    </location>
</feature>
<sequence>MGKYGGGGGTARASGARPVKNDTQTRDARHNVEREAGFDWTPVVLLGVMGATALFSFDRAYQKYEKRKEEEGEEEEKEKKRNEYNDEEERRRRRRRREEDDDKRGPGRARSRGRSLDDWGDEQRKVDENGFYVSRRRGRSRGGYERYDGDYDRAYDRGYSVDYYDRYEGGSRRGTSAW</sequence>
<gene>
    <name evidence="3" type="ORF">NLU13_4840</name>
</gene>
<feature type="region of interest" description="Disordered" evidence="1">
    <location>
        <begin position="64"/>
        <end position="121"/>
    </location>
</feature>
<feature type="compositionally biased region" description="Gly residues" evidence="1">
    <location>
        <begin position="1"/>
        <end position="10"/>
    </location>
</feature>
<comment type="caution">
    <text evidence="3">The sequence shown here is derived from an EMBL/GenBank/DDBJ whole genome shotgun (WGS) entry which is preliminary data.</text>
</comment>
<dbReference type="Proteomes" id="UP001175261">
    <property type="component" value="Unassembled WGS sequence"/>
</dbReference>
<feature type="compositionally biased region" description="Basic and acidic residues" evidence="1">
    <location>
        <begin position="77"/>
        <end position="90"/>
    </location>
</feature>
<keyword evidence="2" id="KW-0812">Transmembrane</keyword>
<evidence type="ECO:0000256" key="1">
    <source>
        <dbReference type="SAM" id="MobiDB-lite"/>
    </source>
</evidence>
<dbReference type="EMBL" id="JAPDFR010000003">
    <property type="protein sequence ID" value="KAK0388597.1"/>
    <property type="molecule type" value="Genomic_DNA"/>
</dbReference>
<feature type="region of interest" description="Disordered" evidence="1">
    <location>
        <begin position="1"/>
        <end position="36"/>
    </location>
</feature>
<reference evidence="3" key="1">
    <citation type="submission" date="2022-10" db="EMBL/GenBank/DDBJ databases">
        <title>Determination and structural analysis of whole genome sequence of Sarocladium strictum F4-1.</title>
        <authorList>
            <person name="Hu L."/>
            <person name="Jiang Y."/>
        </authorList>
    </citation>
    <scope>NUCLEOTIDE SEQUENCE</scope>
    <source>
        <strain evidence="3">F4-1</strain>
    </source>
</reference>
<protein>
    <submittedName>
        <fullName evidence="3">Uncharacterized protein</fullName>
    </submittedName>
</protein>
<keyword evidence="4" id="KW-1185">Reference proteome</keyword>
<organism evidence="3 4">
    <name type="scientific">Sarocladium strictum</name>
    <name type="common">Black bundle disease fungus</name>
    <name type="synonym">Acremonium strictum</name>
    <dbReference type="NCBI Taxonomy" id="5046"/>
    <lineage>
        <taxon>Eukaryota</taxon>
        <taxon>Fungi</taxon>
        <taxon>Dikarya</taxon>
        <taxon>Ascomycota</taxon>
        <taxon>Pezizomycotina</taxon>
        <taxon>Sordariomycetes</taxon>
        <taxon>Hypocreomycetidae</taxon>
        <taxon>Hypocreales</taxon>
        <taxon>Sarocladiaceae</taxon>
        <taxon>Sarocladium</taxon>
    </lineage>
</organism>
<evidence type="ECO:0000313" key="4">
    <source>
        <dbReference type="Proteomes" id="UP001175261"/>
    </source>
</evidence>
<keyword evidence="2" id="KW-1133">Transmembrane helix</keyword>
<dbReference type="AlphaFoldDB" id="A0AA39GJN2"/>
<feature type="region of interest" description="Disordered" evidence="1">
    <location>
        <begin position="158"/>
        <end position="178"/>
    </location>
</feature>